<dbReference type="Proteomes" id="UP001140949">
    <property type="component" value="Unassembled WGS sequence"/>
</dbReference>
<reference evidence="1" key="2">
    <citation type="submission" date="2023-04" db="EMBL/GenBank/DDBJ databases">
        <authorList>
            <person name="Bruccoleri R.E."/>
            <person name="Oakeley E.J."/>
            <person name="Faust A.-M."/>
            <person name="Dessus-Babus S."/>
            <person name="Altorfer M."/>
            <person name="Burckhardt D."/>
            <person name="Oertli M."/>
            <person name="Naumann U."/>
            <person name="Petersen F."/>
            <person name="Wong J."/>
        </authorList>
    </citation>
    <scope>NUCLEOTIDE SEQUENCE</scope>
    <source>
        <strain evidence="1">GSM-AAB239-AS_SAM_17_03QT</strain>
        <tissue evidence="1">Leaf</tissue>
    </source>
</reference>
<name>A0AAX6DQS3_IRIPA</name>
<reference evidence="1" key="1">
    <citation type="journal article" date="2023" name="GigaByte">
        <title>Genome assembly of the bearded iris, Iris pallida Lam.</title>
        <authorList>
            <person name="Bruccoleri R.E."/>
            <person name="Oakeley E.J."/>
            <person name="Faust A.M.E."/>
            <person name="Altorfer M."/>
            <person name="Dessus-Babus S."/>
            <person name="Burckhardt D."/>
            <person name="Oertli M."/>
            <person name="Naumann U."/>
            <person name="Petersen F."/>
            <person name="Wong J."/>
        </authorList>
    </citation>
    <scope>NUCLEOTIDE SEQUENCE</scope>
    <source>
        <strain evidence="1">GSM-AAB239-AS_SAM_17_03QT</strain>
    </source>
</reference>
<comment type="caution">
    <text evidence="1">The sequence shown here is derived from an EMBL/GenBank/DDBJ whole genome shotgun (WGS) entry which is preliminary data.</text>
</comment>
<gene>
    <name evidence="1" type="ORF">M6B38_233670</name>
</gene>
<accession>A0AAX6DQS3</accession>
<organism evidence="1 2">
    <name type="scientific">Iris pallida</name>
    <name type="common">Sweet iris</name>
    <dbReference type="NCBI Taxonomy" id="29817"/>
    <lineage>
        <taxon>Eukaryota</taxon>
        <taxon>Viridiplantae</taxon>
        <taxon>Streptophyta</taxon>
        <taxon>Embryophyta</taxon>
        <taxon>Tracheophyta</taxon>
        <taxon>Spermatophyta</taxon>
        <taxon>Magnoliopsida</taxon>
        <taxon>Liliopsida</taxon>
        <taxon>Asparagales</taxon>
        <taxon>Iridaceae</taxon>
        <taxon>Iridoideae</taxon>
        <taxon>Irideae</taxon>
        <taxon>Iris</taxon>
    </lineage>
</organism>
<proteinExistence type="predicted"/>
<sequence length="33" mass="3843">MLSVACVYKAYIIEYITSIIGIDFWSRSFIIIL</sequence>
<dbReference type="EMBL" id="JANAVB010042617">
    <property type="protein sequence ID" value="KAJ6794035.1"/>
    <property type="molecule type" value="Genomic_DNA"/>
</dbReference>
<protein>
    <submittedName>
        <fullName evidence="1">Uncharacterized protein</fullName>
    </submittedName>
</protein>
<dbReference type="AlphaFoldDB" id="A0AAX6DQS3"/>
<evidence type="ECO:0000313" key="1">
    <source>
        <dbReference type="EMBL" id="KAJ6794035.1"/>
    </source>
</evidence>
<evidence type="ECO:0000313" key="2">
    <source>
        <dbReference type="Proteomes" id="UP001140949"/>
    </source>
</evidence>
<keyword evidence="2" id="KW-1185">Reference proteome</keyword>